<keyword evidence="6" id="KW-1133">Transmembrane helix</keyword>
<evidence type="ECO:0000256" key="4">
    <source>
        <dbReference type="ARBA" id="ARBA00023054"/>
    </source>
</evidence>
<evidence type="ECO:0000313" key="8">
    <source>
        <dbReference type="EMBL" id="OMO87073.1"/>
    </source>
</evidence>
<reference evidence="8 9" key="1">
    <citation type="submission" date="2013-09" db="EMBL/GenBank/DDBJ databases">
        <title>Corchorus capsularis genome sequencing.</title>
        <authorList>
            <person name="Alam M."/>
            <person name="Haque M.S."/>
            <person name="Islam M.S."/>
            <person name="Emdad E.M."/>
            <person name="Islam M.M."/>
            <person name="Ahmed B."/>
            <person name="Halim A."/>
            <person name="Hossen Q.M.M."/>
            <person name="Hossain M.Z."/>
            <person name="Ahmed R."/>
            <person name="Khan M.M."/>
            <person name="Islam R."/>
            <person name="Rashid M.M."/>
            <person name="Khan S.A."/>
            <person name="Rahman M.S."/>
            <person name="Alam M."/>
        </authorList>
    </citation>
    <scope>NUCLEOTIDE SEQUENCE [LARGE SCALE GENOMIC DNA]</scope>
    <source>
        <strain evidence="9">cv. CVL-1</strain>
        <tissue evidence="8">Whole seedling</tissue>
    </source>
</reference>
<keyword evidence="4" id="KW-0175">Coiled coil</keyword>
<dbReference type="STRING" id="210143.A0A1R3IWZ1"/>
<feature type="transmembrane region" description="Helical" evidence="6">
    <location>
        <begin position="338"/>
        <end position="357"/>
    </location>
</feature>
<proteinExistence type="predicted"/>
<dbReference type="OrthoDB" id="1898821at2759"/>
<evidence type="ECO:0000313" key="9">
    <source>
        <dbReference type="Proteomes" id="UP000188268"/>
    </source>
</evidence>
<keyword evidence="5" id="KW-0539">Nucleus</keyword>
<dbReference type="PANTHER" id="PTHR14978">
    <property type="entry name" value="BETA-CATENIN-LIKE PROTEIN 1 NUCLEAR ASSOCIATED PROTEIN"/>
    <property type="match status" value="1"/>
</dbReference>
<dbReference type="SUPFAM" id="SSF48371">
    <property type="entry name" value="ARM repeat"/>
    <property type="match status" value="1"/>
</dbReference>
<keyword evidence="9" id="KW-1185">Reference proteome</keyword>
<dbReference type="Gramene" id="OMO87073">
    <property type="protein sequence ID" value="OMO87073"/>
    <property type="gene ID" value="CCACVL1_09272"/>
</dbReference>
<dbReference type="EMBL" id="AWWV01009317">
    <property type="protein sequence ID" value="OMO87073.1"/>
    <property type="molecule type" value="Genomic_DNA"/>
</dbReference>
<evidence type="ECO:0000259" key="7">
    <source>
        <dbReference type="SMART" id="SM01156"/>
    </source>
</evidence>
<dbReference type="OMA" id="TDWREQE"/>
<dbReference type="InterPro" id="IPR011989">
    <property type="entry name" value="ARM-like"/>
</dbReference>
<dbReference type="Proteomes" id="UP000188268">
    <property type="component" value="Unassembled WGS sequence"/>
</dbReference>
<dbReference type="InterPro" id="IPR039678">
    <property type="entry name" value="CTNNBL1"/>
</dbReference>
<protein>
    <submittedName>
        <fullName evidence="8">Armadillo-like helical</fullName>
    </submittedName>
</protein>
<dbReference type="Gene3D" id="1.25.10.10">
    <property type="entry name" value="Leucine-rich Repeat Variant"/>
    <property type="match status" value="1"/>
</dbReference>
<feature type="transmembrane region" description="Helical" evidence="6">
    <location>
        <begin position="377"/>
        <end position="398"/>
    </location>
</feature>
<dbReference type="FunFam" id="1.25.10.10:FF:000245">
    <property type="entry name" value="Beta-catenin-like protein 1 isoform A"/>
    <property type="match status" value="1"/>
</dbReference>
<dbReference type="PANTHER" id="PTHR14978:SF0">
    <property type="entry name" value="BETA-CATENIN-LIKE PROTEIN 1"/>
    <property type="match status" value="1"/>
</dbReference>
<dbReference type="InterPro" id="IPR016024">
    <property type="entry name" value="ARM-type_fold"/>
</dbReference>
<dbReference type="GO" id="GO:0005681">
    <property type="term" value="C:spliceosomal complex"/>
    <property type="evidence" value="ECO:0007669"/>
    <property type="project" value="TreeGrafter"/>
</dbReference>
<dbReference type="Pfam" id="PF08216">
    <property type="entry name" value="CTNNBL"/>
    <property type="match status" value="1"/>
</dbReference>
<evidence type="ECO:0000256" key="3">
    <source>
        <dbReference type="ARBA" id="ARBA00022737"/>
    </source>
</evidence>
<evidence type="ECO:0000256" key="1">
    <source>
        <dbReference type="ARBA" id="ARBA00004123"/>
    </source>
</evidence>
<accession>A0A1R3IWZ1</accession>
<organism evidence="8 9">
    <name type="scientific">Corchorus capsularis</name>
    <name type="common">Jute</name>
    <dbReference type="NCBI Taxonomy" id="210143"/>
    <lineage>
        <taxon>Eukaryota</taxon>
        <taxon>Viridiplantae</taxon>
        <taxon>Streptophyta</taxon>
        <taxon>Embryophyta</taxon>
        <taxon>Tracheophyta</taxon>
        <taxon>Spermatophyta</taxon>
        <taxon>Magnoliopsida</taxon>
        <taxon>eudicotyledons</taxon>
        <taxon>Gunneridae</taxon>
        <taxon>Pentapetalae</taxon>
        <taxon>rosids</taxon>
        <taxon>malvids</taxon>
        <taxon>Malvales</taxon>
        <taxon>Malvaceae</taxon>
        <taxon>Grewioideae</taxon>
        <taxon>Apeibeae</taxon>
        <taxon>Corchorus</taxon>
    </lineage>
</organism>
<keyword evidence="2" id="KW-0597">Phosphoprotein</keyword>
<name>A0A1R3IWZ1_COCAP</name>
<comment type="caution">
    <text evidence="8">The sequence shown here is derived from an EMBL/GenBank/DDBJ whole genome shotgun (WGS) entry which is preliminary data.</text>
</comment>
<keyword evidence="6" id="KW-0812">Transmembrane</keyword>
<dbReference type="AlphaFoldDB" id="A0A1R3IWZ1"/>
<sequence>MEVANPLKRRRDDDDQVDLSLLEAVEKSQNAVEVLDLRAIKKLVLSFERRLKENIEARLKYTDQPERFADSEVELHEELEKLKILAGAPELYPELVNLNAIPSILNLLSHENVDIAVDVVHLLEDLTDEDVLEDNDEPARVLVDSLIENNVLELLVQNLHRLSEKDPDEMSAIYSTLATIENMIEVKPAVAELVGERTKLLKWLLGKIKAKEFDSNKQYASEILAILLQNSTANQKRLGQMNGVDAALQAVALYKSKDPKTSDEEEMLENLFDCLCCLLMPLENKEKFIKAEGVELMIIIMKQKKSAYASAIRALDFSMTKYPPACERFIDVLGLKTAFAAFMGKASDSLLFLLFVWIPINKKNKKERYQEELEERIISLIASLFGPLGYLGVGGNILRGSRRDRLLSKFVENECEKIDRLMELYIRYSDRVKAETQRLDELELDDLEMDEEERYNRKLESGLYTLQLITIILGHIWCSEHPQMRARIELLLKQQKLTKKDITDILQMPILGFIGNDFGWFNTQNQEYHDNIGDLDGPEEKERAQAKIQKIISAF</sequence>
<gene>
    <name evidence="8" type="ORF">CCACVL1_09272</name>
</gene>
<evidence type="ECO:0000256" key="5">
    <source>
        <dbReference type="ARBA" id="ARBA00023242"/>
    </source>
</evidence>
<dbReference type="InterPro" id="IPR013180">
    <property type="entry name" value="CTNNBL1_N"/>
</dbReference>
<keyword evidence="6" id="KW-0472">Membrane</keyword>
<dbReference type="SMART" id="SM01156">
    <property type="entry name" value="DUF1716"/>
    <property type="match status" value="1"/>
</dbReference>
<feature type="domain" description="Beta-catenin-like protein 1 N-terminal" evidence="7">
    <location>
        <begin position="14"/>
        <end position="120"/>
    </location>
</feature>
<comment type="subcellular location">
    <subcellularLocation>
        <location evidence="1">Nucleus</location>
    </subcellularLocation>
</comment>
<evidence type="ECO:0000256" key="6">
    <source>
        <dbReference type="SAM" id="Phobius"/>
    </source>
</evidence>
<keyword evidence="3" id="KW-0677">Repeat</keyword>
<evidence type="ECO:0000256" key="2">
    <source>
        <dbReference type="ARBA" id="ARBA00022553"/>
    </source>
</evidence>